<sequence length="454" mass="50690">MENSENMLDVKRDLENREKAPIKVFKRRWAILLIYVLYSAANSFQWMEYSIIANIVMRFYKVNSTAVDWTSIIYMLIYPIIVLPVSYFIDKKGLRFAAIWGGVGTALAALIKVFSIDEKLFWVVILGQSIGSTAQVFVLCLPSKIAAVWFKPTEVSTACALAVFGTQLGFALGFVVPSTLVRNHKNISLVGSDLQVLCLLITIYMIPVVIAIIFLFPKLPKLPPSLVQQEERKKEPLTFREYCKYFTKLFRNRGFVLHTVAYGINIGVFEAIGTLLNQFILEYFPNSEEDAGRIGLIMVIGGMLGSLLFGLFLDRTHKYKETTVFICYAAVVSVIAATFSLLTNSKILVYAVFGIVGVFTNAYIPVGYEFAVEITYPADESTTTGILNAMNQAMGVLITIFLGKLNSSYGAFWALGSQAVLLLLGAIITSFVPNDKRRQEALQSYDETELLNKN</sequence>
<keyword evidence="8" id="KW-1185">Reference proteome</keyword>
<evidence type="ECO:0000256" key="4">
    <source>
        <dbReference type="ARBA" id="ARBA00023136"/>
    </source>
</evidence>
<dbReference type="PROSITE" id="PS50850">
    <property type="entry name" value="MFS"/>
    <property type="match status" value="1"/>
</dbReference>
<dbReference type="EMBL" id="OU892281">
    <property type="protein sequence ID" value="CAG9768817.1"/>
    <property type="molecule type" value="Genomic_DNA"/>
</dbReference>
<feature type="transmembrane region" description="Helical" evidence="5">
    <location>
        <begin position="348"/>
        <end position="366"/>
    </location>
</feature>
<dbReference type="AlphaFoldDB" id="A0A9N9MUB0"/>
<feature type="transmembrane region" description="Helical" evidence="5">
    <location>
        <begin position="411"/>
        <end position="432"/>
    </location>
</feature>
<evidence type="ECO:0000259" key="6">
    <source>
        <dbReference type="PROSITE" id="PS50850"/>
    </source>
</evidence>
<dbReference type="GO" id="GO:0015232">
    <property type="term" value="F:heme transmembrane transporter activity"/>
    <property type="evidence" value="ECO:0007669"/>
    <property type="project" value="TreeGrafter"/>
</dbReference>
<feature type="transmembrane region" description="Helical" evidence="5">
    <location>
        <begin position="194"/>
        <end position="216"/>
    </location>
</feature>
<dbReference type="Pfam" id="PF07690">
    <property type="entry name" value="MFS_1"/>
    <property type="match status" value="1"/>
</dbReference>
<accession>A0A9N9MUB0</accession>
<dbReference type="InterPro" id="IPR049680">
    <property type="entry name" value="FLVCR1-2_SLC49-like"/>
</dbReference>
<dbReference type="InterPro" id="IPR011701">
    <property type="entry name" value="MFS"/>
</dbReference>
<dbReference type="PANTHER" id="PTHR10924:SF4">
    <property type="entry name" value="GH15861P"/>
    <property type="match status" value="1"/>
</dbReference>
<evidence type="ECO:0000313" key="8">
    <source>
        <dbReference type="Proteomes" id="UP001152799"/>
    </source>
</evidence>
<feature type="transmembrane region" description="Helical" evidence="5">
    <location>
        <begin position="120"/>
        <end position="141"/>
    </location>
</feature>
<proteinExistence type="predicted"/>
<dbReference type="SUPFAM" id="SSF103473">
    <property type="entry name" value="MFS general substrate transporter"/>
    <property type="match status" value="1"/>
</dbReference>
<evidence type="ECO:0000313" key="7">
    <source>
        <dbReference type="EMBL" id="CAG9768817.1"/>
    </source>
</evidence>
<protein>
    <recommendedName>
        <fullName evidence="6">Major facilitator superfamily (MFS) profile domain-containing protein</fullName>
    </recommendedName>
</protein>
<dbReference type="InterPro" id="IPR036259">
    <property type="entry name" value="MFS_trans_sf"/>
</dbReference>
<keyword evidence="3 5" id="KW-1133">Transmembrane helix</keyword>
<feature type="transmembrane region" description="Helical" evidence="5">
    <location>
        <begin position="255"/>
        <end position="280"/>
    </location>
</feature>
<comment type="subcellular location">
    <subcellularLocation>
        <location evidence="1">Membrane</location>
        <topology evidence="1">Multi-pass membrane protein</topology>
    </subcellularLocation>
</comment>
<feature type="domain" description="Major facilitator superfamily (MFS) profile" evidence="6">
    <location>
        <begin position="31"/>
        <end position="437"/>
    </location>
</feature>
<feature type="transmembrane region" description="Helical" evidence="5">
    <location>
        <begin position="292"/>
        <end position="313"/>
    </location>
</feature>
<organism evidence="7 8">
    <name type="scientific">Ceutorhynchus assimilis</name>
    <name type="common">cabbage seed weevil</name>
    <dbReference type="NCBI Taxonomy" id="467358"/>
    <lineage>
        <taxon>Eukaryota</taxon>
        <taxon>Metazoa</taxon>
        <taxon>Ecdysozoa</taxon>
        <taxon>Arthropoda</taxon>
        <taxon>Hexapoda</taxon>
        <taxon>Insecta</taxon>
        <taxon>Pterygota</taxon>
        <taxon>Neoptera</taxon>
        <taxon>Endopterygota</taxon>
        <taxon>Coleoptera</taxon>
        <taxon>Polyphaga</taxon>
        <taxon>Cucujiformia</taxon>
        <taxon>Curculionidae</taxon>
        <taxon>Ceutorhynchinae</taxon>
        <taxon>Ceutorhynchus</taxon>
    </lineage>
</organism>
<reference evidence="7" key="1">
    <citation type="submission" date="2022-01" db="EMBL/GenBank/DDBJ databases">
        <authorList>
            <person name="King R."/>
        </authorList>
    </citation>
    <scope>NUCLEOTIDE SEQUENCE</scope>
</reference>
<gene>
    <name evidence="7" type="ORF">CEUTPL_LOCUS9339</name>
</gene>
<dbReference type="Proteomes" id="UP001152799">
    <property type="component" value="Chromosome 5"/>
</dbReference>
<keyword evidence="4 5" id="KW-0472">Membrane</keyword>
<feature type="transmembrane region" description="Helical" evidence="5">
    <location>
        <begin position="153"/>
        <end position="174"/>
    </location>
</feature>
<dbReference type="GO" id="GO:0097037">
    <property type="term" value="P:heme export"/>
    <property type="evidence" value="ECO:0007669"/>
    <property type="project" value="TreeGrafter"/>
</dbReference>
<feature type="transmembrane region" description="Helical" evidence="5">
    <location>
        <begin position="386"/>
        <end position="405"/>
    </location>
</feature>
<dbReference type="InterPro" id="IPR020846">
    <property type="entry name" value="MFS_dom"/>
</dbReference>
<dbReference type="PANTHER" id="PTHR10924">
    <property type="entry name" value="MAJOR FACILITATOR SUPERFAMILY PROTEIN-RELATED"/>
    <property type="match status" value="1"/>
</dbReference>
<evidence type="ECO:0000256" key="1">
    <source>
        <dbReference type="ARBA" id="ARBA00004141"/>
    </source>
</evidence>
<dbReference type="OrthoDB" id="422206at2759"/>
<evidence type="ECO:0000256" key="5">
    <source>
        <dbReference type="SAM" id="Phobius"/>
    </source>
</evidence>
<evidence type="ECO:0000256" key="3">
    <source>
        <dbReference type="ARBA" id="ARBA00022989"/>
    </source>
</evidence>
<name>A0A9N9MUB0_9CUCU</name>
<feature type="transmembrane region" description="Helical" evidence="5">
    <location>
        <begin position="325"/>
        <end position="342"/>
    </location>
</feature>
<feature type="transmembrane region" description="Helical" evidence="5">
    <location>
        <begin position="29"/>
        <end position="47"/>
    </location>
</feature>
<dbReference type="GO" id="GO:0020037">
    <property type="term" value="F:heme binding"/>
    <property type="evidence" value="ECO:0007669"/>
    <property type="project" value="TreeGrafter"/>
</dbReference>
<keyword evidence="2 5" id="KW-0812">Transmembrane</keyword>
<feature type="transmembrane region" description="Helical" evidence="5">
    <location>
        <begin position="67"/>
        <end position="89"/>
    </location>
</feature>
<dbReference type="Gene3D" id="1.20.1250.20">
    <property type="entry name" value="MFS general substrate transporter like domains"/>
    <property type="match status" value="2"/>
</dbReference>
<feature type="transmembrane region" description="Helical" evidence="5">
    <location>
        <begin position="96"/>
        <end position="114"/>
    </location>
</feature>
<evidence type="ECO:0000256" key="2">
    <source>
        <dbReference type="ARBA" id="ARBA00022692"/>
    </source>
</evidence>
<dbReference type="GO" id="GO:0016020">
    <property type="term" value="C:membrane"/>
    <property type="evidence" value="ECO:0007669"/>
    <property type="project" value="UniProtKB-SubCell"/>
</dbReference>